<dbReference type="PANTHER" id="PTHR35392">
    <property type="entry name" value="ZN(II)2CYS6 TRANSCRIPTION FACTOR (EUROFUNG)-RELATED-RELATED"/>
    <property type="match status" value="1"/>
</dbReference>
<feature type="region of interest" description="Disordered" evidence="1">
    <location>
        <begin position="330"/>
        <end position="366"/>
    </location>
</feature>
<evidence type="ECO:0000313" key="2">
    <source>
        <dbReference type="EMBL" id="KAF1914878.1"/>
    </source>
</evidence>
<keyword evidence="3" id="KW-1185">Reference proteome</keyword>
<feature type="compositionally biased region" description="Polar residues" evidence="1">
    <location>
        <begin position="81"/>
        <end position="92"/>
    </location>
</feature>
<dbReference type="Proteomes" id="UP000800096">
    <property type="component" value="Unassembled WGS sequence"/>
</dbReference>
<feature type="compositionally biased region" description="Basic and acidic residues" evidence="1">
    <location>
        <begin position="66"/>
        <end position="77"/>
    </location>
</feature>
<evidence type="ECO:0000256" key="1">
    <source>
        <dbReference type="SAM" id="MobiDB-lite"/>
    </source>
</evidence>
<dbReference type="EMBL" id="ML979137">
    <property type="protein sequence ID" value="KAF1914878.1"/>
    <property type="molecule type" value="Genomic_DNA"/>
</dbReference>
<proteinExistence type="predicted"/>
<dbReference type="PANTHER" id="PTHR35392:SF1">
    <property type="entry name" value="ZN(II)2CYS6 TRANSCRIPTION FACTOR (EUROFUNG)"/>
    <property type="match status" value="1"/>
</dbReference>
<organism evidence="2 3">
    <name type="scientific">Ampelomyces quisqualis</name>
    <name type="common">Powdery mildew agent</name>
    <dbReference type="NCBI Taxonomy" id="50730"/>
    <lineage>
        <taxon>Eukaryota</taxon>
        <taxon>Fungi</taxon>
        <taxon>Dikarya</taxon>
        <taxon>Ascomycota</taxon>
        <taxon>Pezizomycotina</taxon>
        <taxon>Dothideomycetes</taxon>
        <taxon>Pleosporomycetidae</taxon>
        <taxon>Pleosporales</taxon>
        <taxon>Pleosporineae</taxon>
        <taxon>Phaeosphaeriaceae</taxon>
        <taxon>Ampelomyces</taxon>
    </lineage>
</organism>
<dbReference type="InterPro" id="IPR052973">
    <property type="entry name" value="Fungal_sec-metab_reg_TF"/>
</dbReference>
<feature type="compositionally biased region" description="Low complexity" evidence="1">
    <location>
        <begin position="48"/>
        <end position="57"/>
    </location>
</feature>
<feature type="region of interest" description="Disordered" evidence="1">
    <location>
        <begin position="35"/>
        <end position="94"/>
    </location>
</feature>
<feature type="compositionally biased region" description="Low complexity" evidence="1">
    <location>
        <begin position="341"/>
        <end position="358"/>
    </location>
</feature>
<accession>A0A6A5QJ81</accession>
<feature type="region of interest" description="Disordered" evidence="1">
    <location>
        <begin position="287"/>
        <end position="314"/>
    </location>
</feature>
<dbReference type="AlphaFoldDB" id="A0A6A5QJ81"/>
<evidence type="ECO:0000313" key="3">
    <source>
        <dbReference type="Proteomes" id="UP000800096"/>
    </source>
</evidence>
<sequence>MSTFDEQQYHTYHRHSLFVDPQVFTYVQYGTEREKTPESIVNHSGYSPTPLTATPPLSRNPSRPPEAPRDQPPEHMLYDNGSLSNSPTSVKTPNDESFEVEMLDTDIRNFYQGVSMSTQASHNVVPAMDQTMLLSDGTFSDYTLHTTLGQVMASHAQPYNPPYMGQDQHMNHYLTTQPQDNAFYPNYTTESLQHDPWNGHGPSRSSITPRTGGVIFDAVTDPAQYGEYLPNSVQSWAMNFTDPHDLVSPSERPLSQETFFNMALQNMAPQNMDSHDLVYRPQISIPQSHTHNANPADVHWNRASPPPDQHNFVNYDANSTLFTESYITDRRHPRPASPGNSSVSQYPPSPYQPIISPSAVSPGSSDGVFSYQSDSVMMLDPVPLQHFDQMQQMPSVAVQAKYNLVETEPVQKFEVISAPESAEALKNLGKNGGRALGTHLEPNVAKAAHDMRKIHACWHCVLQRDKCGPGDVCERCLKRAQRPNADCGLGCNRIKLVELSPYFLPGLVTQMHEDSHLKHFVNQYVHGWGNTEFTLYMTCGGKTMPRIAVKVYEFTPKGHELTTQIQYVTDPRTNKRIAVTKQSPALGMVHINHNEEKTYDKYISDIVDHHLDDFGDLCWKEDNNDFLPKLFKLMARVTPKNEDEGKLLREVYRLIVVTFIMSHTLTIAEESKHLVLCRMHSYGGPNAYTDTFTSPRMTNRQLKYFFSRLQRSISATVLNKLQQIFKSSKGCDKWLAAFIAVIGMCMALEDQQKTIHLVMATRSATEGTDPRDAQGQADVACREIDNRVQFVMQIFRWKYNRKHNPIADESRDWEKESGFGGRGDVDFVRKVSTLVKENTDYLRQQTRVSISHANQTHYSARLVGDFLLSFWLPNAS</sequence>
<gene>
    <name evidence="2" type="ORF">BDU57DRAFT_520076</name>
</gene>
<dbReference type="OrthoDB" id="4226666at2759"/>
<protein>
    <submittedName>
        <fullName evidence="2">Uncharacterized protein</fullName>
    </submittedName>
</protein>
<reference evidence="2" key="1">
    <citation type="journal article" date="2020" name="Stud. Mycol.">
        <title>101 Dothideomycetes genomes: a test case for predicting lifestyles and emergence of pathogens.</title>
        <authorList>
            <person name="Haridas S."/>
            <person name="Albert R."/>
            <person name="Binder M."/>
            <person name="Bloem J."/>
            <person name="Labutti K."/>
            <person name="Salamov A."/>
            <person name="Andreopoulos B."/>
            <person name="Baker S."/>
            <person name="Barry K."/>
            <person name="Bills G."/>
            <person name="Bluhm B."/>
            <person name="Cannon C."/>
            <person name="Castanera R."/>
            <person name="Culley D."/>
            <person name="Daum C."/>
            <person name="Ezra D."/>
            <person name="Gonzalez J."/>
            <person name="Henrissat B."/>
            <person name="Kuo A."/>
            <person name="Liang C."/>
            <person name="Lipzen A."/>
            <person name="Lutzoni F."/>
            <person name="Magnuson J."/>
            <person name="Mondo S."/>
            <person name="Nolan M."/>
            <person name="Ohm R."/>
            <person name="Pangilinan J."/>
            <person name="Park H.-J."/>
            <person name="Ramirez L."/>
            <person name="Alfaro M."/>
            <person name="Sun H."/>
            <person name="Tritt A."/>
            <person name="Yoshinaga Y."/>
            <person name="Zwiers L.-H."/>
            <person name="Turgeon B."/>
            <person name="Goodwin S."/>
            <person name="Spatafora J."/>
            <person name="Crous P."/>
            <person name="Grigoriev I."/>
        </authorList>
    </citation>
    <scope>NUCLEOTIDE SEQUENCE</scope>
    <source>
        <strain evidence="2">HMLAC05119</strain>
    </source>
</reference>
<name>A0A6A5QJ81_AMPQU</name>